<protein>
    <submittedName>
        <fullName evidence="1">Uncharacterized protein</fullName>
    </submittedName>
</protein>
<organism evidence="1 2">
    <name type="scientific">Flavobacterium silvisoli</name>
    <dbReference type="NCBI Taxonomy" id="2529433"/>
    <lineage>
        <taxon>Bacteria</taxon>
        <taxon>Pseudomonadati</taxon>
        <taxon>Bacteroidota</taxon>
        <taxon>Flavobacteriia</taxon>
        <taxon>Flavobacteriales</taxon>
        <taxon>Flavobacteriaceae</taxon>
        <taxon>Flavobacterium</taxon>
    </lineage>
</organism>
<proteinExistence type="predicted"/>
<evidence type="ECO:0000313" key="1">
    <source>
        <dbReference type="EMBL" id="TBX68731.1"/>
    </source>
</evidence>
<dbReference type="AlphaFoldDB" id="A0A4Q9YXZ6"/>
<name>A0A4Q9YXZ6_9FLAO</name>
<comment type="caution">
    <text evidence="1">The sequence shown here is derived from an EMBL/GenBank/DDBJ whole genome shotgun (WGS) entry which is preliminary data.</text>
</comment>
<gene>
    <name evidence="1" type="ORF">EZL74_08020</name>
</gene>
<dbReference type="OrthoDB" id="1366767at2"/>
<dbReference type="Proteomes" id="UP000293300">
    <property type="component" value="Unassembled WGS sequence"/>
</dbReference>
<keyword evidence="2" id="KW-1185">Reference proteome</keyword>
<dbReference type="EMBL" id="SJPE01000008">
    <property type="protein sequence ID" value="TBX68731.1"/>
    <property type="molecule type" value="Genomic_DNA"/>
</dbReference>
<evidence type="ECO:0000313" key="2">
    <source>
        <dbReference type="Proteomes" id="UP000293300"/>
    </source>
</evidence>
<accession>A0A4Q9YXZ6</accession>
<sequence>MKNNSELEYWNFIEKYYPLYYSCDEVLLSDILSRKLNGEEISEEDERYIEGWNIKEELLKIDMELFEKASKNYFNQTYPE</sequence>
<reference evidence="1 2" key="1">
    <citation type="submission" date="2019-02" db="EMBL/GenBank/DDBJ databases">
        <title>Flavobacterium sp. RD-2-33 isolated from forest soil.</title>
        <authorList>
            <person name="Chaudhary D.K."/>
        </authorList>
    </citation>
    <scope>NUCLEOTIDE SEQUENCE [LARGE SCALE GENOMIC DNA]</scope>
    <source>
        <strain evidence="1 2">RD-2-33</strain>
    </source>
</reference>
<dbReference type="RefSeq" id="WP_131476089.1">
    <property type="nucleotide sequence ID" value="NZ_SJPE01000008.1"/>
</dbReference>